<evidence type="ECO:0000313" key="2">
    <source>
        <dbReference type="Proteomes" id="UP000796761"/>
    </source>
</evidence>
<dbReference type="EMBL" id="SWJQ01000839">
    <property type="protein sequence ID" value="TRZ10569.1"/>
    <property type="molecule type" value="Genomic_DNA"/>
</dbReference>
<evidence type="ECO:0000313" key="1">
    <source>
        <dbReference type="EMBL" id="TRZ10569.1"/>
    </source>
</evidence>
<name>A0A8K1G2W6_9PASS</name>
<protein>
    <submittedName>
        <fullName evidence="1">Uncharacterized protein</fullName>
    </submittedName>
</protein>
<keyword evidence="2" id="KW-1185">Reference proteome</keyword>
<dbReference type="AlphaFoldDB" id="A0A8K1G2W6"/>
<organism evidence="1 2">
    <name type="scientific">Zosterops borbonicus</name>
    <dbReference type="NCBI Taxonomy" id="364589"/>
    <lineage>
        <taxon>Eukaryota</taxon>
        <taxon>Metazoa</taxon>
        <taxon>Chordata</taxon>
        <taxon>Craniata</taxon>
        <taxon>Vertebrata</taxon>
        <taxon>Euteleostomi</taxon>
        <taxon>Archelosauria</taxon>
        <taxon>Archosauria</taxon>
        <taxon>Dinosauria</taxon>
        <taxon>Saurischia</taxon>
        <taxon>Theropoda</taxon>
        <taxon>Coelurosauria</taxon>
        <taxon>Aves</taxon>
        <taxon>Neognathae</taxon>
        <taxon>Neoaves</taxon>
        <taxon>Telluraves</taxon>
        <taxon>Australaves</taxon>
        <taxon>Passeriformes</taxon>
        <taxon>Sylvioidea</taxon>
        <taxon>Zosteropidae</taxon>
        <taxon>Zosterops</taxon>
    </lineage>
</organism>
<comment type="caution">
    <text evidence="1">The sequence shown here is derived from an EMBL/GenBank/DDBJ whole genome shotgun (WGS) entry which is preliminary data.</text>
</comment>
<reference evidence="1" key="1">
    <citation type="submission" date="2019-04" db="EMBL/GenBank/DDBJ databases">
        <title>Genome assembly of Zosterops borbonicus 15179.</title>
        <authorList>
            <person name="Leroy T."/>
            <person name="Anselmetti Y."/>
            <person name="Tilak M.-K."/>
            <person name="Nabholz B."/>
        </authorList>
    </citation>
    <scope>NUCLEOTIDE SEQUENCE</scope>
    <source>
        <strain evidence="1">HGM_15179</strain>
        <tissue evidence="1">Muscle</tissue>
    </source>
</reference>
<sequence length="163" mass="18049">MPLAALKDPHKEEKLEKPTTRIGFMAPIQADGTLLLQIIRVSADSPCCNDTRKHPRHPCFPAMLEVLLLYQRQKPALLQERSLHVIKNGLHQTNLMSSCDMGIHSVNEITAEDAVYLDALSLLSQVTSNWMRGNGLNGTREGLDWILGKSSPLEGLLTRAGVE</sequence>
<accession>A0A8K1G2W6</accession>
<gene>
    <name evidence="1" type="ORF">HGM15179_016536</name>
</gene>
<proteinExistence type="predicted"/>
<dbReference type="Proteomes" id="UP000796761">
    <property type="component" value="Unassembled WGS sequence"/>
</dbReference>